<accession>A0A5A7PL36</accession>
<dbReference type="PROSITE" id="PS51044">
    <property type="entry name" value="ZF_SP_RING"/>
    <property type="match status" value="1"/>
</dbReference>
<dbReference type="InterPro" id="IPR004181">
    <property type="entry name" value="Znf_MIZ"/>
</dbReference>
<proteinExistence type="predicted"/>
<evidence type="ECO:0000259" key="6">
    <source>
        <dbReference type="PROSITE" id="PS51044"/>
    </source>
</evidence>
<dbReference type="GO" id="GO:0016925">
    <property type="term" value="P:protein sumoylation"/>
    <property type="evidence" value="ECO:0007669"/>
    <property type="project" value="TreeGrafter"/>
</dbReference>
<evidence type="ECO:0000256" key="1">
    <source>
        <dbReference type="ARBA" id="ARBA00022723"/>
    </source>
</evidence>
<evidence type="ECO:0000313" key="7">
    <source>
        <dbReference type="EMBL" id="GER33037.1"/>
    </source>
</evidence>
<evidence type="ECO:0000313" key="8">
    <source>
        <dbReference type="Proteomes" id="UP000325081"/>
    </source>
</evidence>
<keyword evidence="1" id="KW-0479">Metal-binding</keyword>
<evidence type="ECO:0000256" key="4">
    <source>
        <dbReference type="PROSITE-ProRule" id="PRU00452"/>
    </source>
</evidence>
<dbReference type="Proteomes" id="UP000325081">
    <property type="component" value="Unassembled WGS sequence"/>
</dbReference>
<dbReference type="GO" id="GO:0000785">
    <property type="term" value="C:chromatin"/>
    <property type="evidence" value="ECO:0007669"/>
    <property type="project" value="TreeGrafter"/>
</dbReference>
<keyword evidence="2 4" id="KW-0863">Zinc-finger</keyword>
<dbReference type="InterPro" id="IPR013083">
    <property type="entry name" value="Znf_RING/FYVE/PHD"/>
</dbReference>
<dbReference type="GO" id="GO:0016874">
    <property type="term" value="F:ligase activity"/>
    <property type="evidence" value="ECO:0007669"/>
    <property type="project" value="UniProtKB-KW"/>
</dbReference>
<organism evidence="7 8">
    <name type="scientific">Striga asiatica</name>
    <name type="common">Asiatic witchweed</name>
    <name type="synonym">Buchnera asiatica</name>
    <dbReference type="NCBI Taxonomy" id="4170"/>
    <lineage>
        <taxon>Eukaryota</taxon>
        <taxon>Viridiplantae</taxon>
        <taxon>Streptophyta</taxon>
        <taxon>Embryophyta</taxon>
        <taxon>Tracheophyta</taxon>
        <taxon>Spermatophyta</taxon>
        <taxon>Magnoliopsida</taxon>
        <taxon>eudicotyledons</taxon>
        <taxon>Gunneridae</taxon>
        <taxon>Pentapetalae</taxon>
        <taxon>asterids</taxon>
        <taxon>lamiids</taxon>
        <taxon>Lamiales</taxon>
        <taxon>Orobanchaceae</taxon>
        <taxon>Buchnereae</taxon>
        <taxon>Striga</taxon>
    </lineage>
</organism>
<comment type="caution">
    <text evidence="7">The sequence shown here is derived from an EMBL/GenBank/DDBJ whole genome shotgun (WGS) entry which is preliminary data.</text>
</comment>
<keyword evidence="8" id="KW-1185">Reference proteome</keyword>
<keyword evidence="3" id="KW-0862">Zinc</keyword>
<dbReference type="GO" id="GO:0008270">
    <property type="term" value="F:zinc ion binding"/>
    <property type="evidence" value="ECO:0007669"/>
    <property type="project" value="UniProtKB-KW"/>
</dbReference>
<keyword evidence="7" id="KW-0436">Ligase</keyword>
<sequence>MAGTAVTQAPLPGLVPSGGGDCGVGALNNDLNPSELNDFRISVSIDRLNLHVRGQRQNDEAQEFFNLCLSLARGIDVAIAHHELPSRAQELPSLAKQVCQCKNSTFTGAIMVFMISVKSACQRGWFPDKDSEELQNLAKQMADNFGSASTLSSEPSCSHSVISTVMSRFYPKLKMGHVFVSLEVKPGFEAYLSDFQIPKNLKKTSPGDKIMLFVVQTDNIETSSCLVSPAKVNFFLNGKGVERRTCLFVDNGPQIPTAVTKLLKYGPNLFQAVGDFTGNYIIGVAIMSEQPNPDSSVLQDYEQQASPTVDSDSEIVEGPSRISLNCPISFTRIKTPVKGHSCKHMQVLKEAESDVSHITISPDGSWDPVMNSEDAAQKPEDTNLDTMEFQPTHSINAVDLTQTDDYMDCIATNETEDTKPSLNAAQNQSIAPPAILIESHTANTSNVNERNDSQAGDTFWTDVFLSTLDQQNIPSNIQNGSQFPNSNPVLTTSAQVTNFSDNNSALFTTSMPQVGPTTPREMPLQQYQFGNSNFTAEYGRMPWLPRNVTRVPTAVQALPAQVLSSVRQQRSARTLVFASSSPVGSPHQVSSPMLRAQENRTFTQQQMGHPVTNQMANLRIPQTSRSQSAATNFLQQQQSPVVTVPSYSVNPNHLRVAPVADIGSNYAATSSPPLVSTEGYNESWEPPVGRMRGALTGQAYTEAYNRFINQNQTNRVNRPSGMR</sequence>
<dbReference type="Gene3D" id="3.30.40.10">
    <property type="entry name" value="Zinc/RING finger domain, C3HC4 (zinc finger)"/>
    <property type="match status" value="1"/>
</dbReference>
<gene>
    <name evidence="7" type="ORF">STAS_09140</name>
</gene>
<feature type="region of interest" description="Disordered" evidence="5">
    <location>
        <begin position="360"/>
        <end position="379"/>
    </location>
</feature>
<evidence type="ECO:0000256" key="2">
    <source>
        <dbReference type="ARBA" id="ARBA00022771"/>
    </source>
</evidence>
<dbReference type="EMBL" id="BKCP01004661">
    <property type="protein sequence ID" value="GER33037.1"/>
    <property type="molecule type" value="Genomic_DNA"/>
</dbReference>
<dbReference type="AlphaFoldDB" id="A0A5A7PL36"/>
<protein>
    <submittedName>
        <fullName evidence="7">Sumo ligase</fullName>
    </submittedName>
</protein>
<evidence type="ECO:0000256" key="3">
    <source>
        <dbReference type="ARBA" id="ARBA00022833"/>
    </source>
</evidence>
<dbReference type="PANTHER" id="PTHR10782">
    <property type="entry name" value="ZINC FINGER MIZ DOMAIN-CONTAINING PROTEIN"/>
    <property type="match status" value="1"/>
</dbReference>
<reference evidence="8" key="1">
    <citation type="journal article" date="2019" name="Curr. Biol.">
        <title>Genome Sequence of Striga asiatica Provides Insight into the Evolution of Plant Parasitism.</title>
        <authorList>
            <person name="Yoshida S."/>
            <person name="Kim S."/>
            <person name="Wafula E.K."/>
            <person name="Tanskanen J."/>
            <person name="Kim Y.M."/>
            <person name="Honaas L."/>
            <person name="Yang Z."/>
            <person name="Spallek T."/>
            <person name="Conn C.E."/>
            <person name="Ichihashi Y."/>
            <person name="Cheong K."/>
            <person name="Cui S."/>
            <person name="Der J.P."/>
            <person name="Gundlach H."/>
            <person name="Jiao Y."/>
            <person name="Hori C."/>
            <person name="Ishida J.K."/>
            <person name="Kasahara H."/>
            <person name="Kiba T."/>
            <person name="Kim M.S."/>
            <person name="Koo N."/>
            <person name="Laohavisit A."/>
            <person name="Lee Y.H."/>
            <person name="Lumba S."/>
            <person name="McCourt P."/>
            <person name="Mortimer J.C."/>
            <person name="Mutuku J.M."/>
            <person name="Nomura T."/>
            <person name="Sasaki-Sekimoto Y."/>
            <person name="Seto Y."/>
            <person name="Wang Y."/>
            <person name="Wakatake T."/>
            <person name="Sakakibara H."/>
            <person name="Demura T."/>
            <person name="Yamaguchi S."/>
            <person name="Yoneyama K."/>
            <person name="Manabe R.I."/>
            <person name="Nelson D.C."/>
            <person name="Schulman A.H."/>
            <person name="Timko M.P."/>
            <person name="dePamphilis C.W."/>
            <person name="Choi D."/>
            <person name="Shirasu K."/>
        </authorList>
    </citation>
    <scope>NUCLEOTIDE SEQUENCE [LARGE SCALE GENOMIC DNA]</scope>
    <source>
        <strain evidence="8">cv. UVA1</strain>
    </source>
</reference>
<dbReference type="GO" id="GO:0061665">
    <property type="term" value="F:SUMO ligase activity"/>
    <property type="evidence" value="ECO:0007669"/>
    <property type="project" value="TreeGrafter"/>
</dbReference>
<feature type="domain" description="SP-RING-type" evidence="6">
    <location>
        <begin position="311"/>
        <end position="420"/>
    </location>
</feature>
<name>A0A5A7PL36_STRAF</name>
<dbReference type="OrthoDB" id="10263264at2759"/>
<evidence type="ECO:0000256" key="5">
    <source>
        <dbReference type="SAM" id="MobiDB-lite"/>
    </source>
</evidence>
<dbReference type="PANTHER" id="PTHR10782:SF4">
    <property type="entry name" value="TONALLI, ISOFORM E"/>
    <property type="match status" value="1"/>
</dbReference>